<feature type="transmembrane region" description="Helical" evidence="1">
    <location>
        <begin position="35"/>
        <end position="54"/>
    </location>
</feature>
<dbReference type="Pfam" id="PF02517">
    <property type="entry name" value="Rce1-like"/>
    <property type="match status" value="1"/>
</dbReference>
<evidence type="ECO:0000313" key="3">
    <source>
        <dbReference type="EMBL" id="OIJ36082.1"/>
    </source>
</evidence>
<evidence type="ECO:0000313" key="4">
    <source>
        <dbReference type="Proteomes" id="UP000179540"/>
    </source>
</evidence>
<proteinExistence type="predicted"/>
<organism evidence="3 4">
    <name type="scientific">Rothia kristinae</name>
    <dbReference type="NCBI Taxonomy" id="37923"/>
    <lineage>
        <taxon>Bacteria</taxon>
        <taxon>Bacillati</taxon>
        <taxon>Actinomycetota</taxon>
        <taxon>Actinomycetes</taxon>
        <taxon>Micrococcales</taxon>
        <taxon>Micrococcaceae</taxon>
        <taxon>Rothia</taxon>
    </lineage>
</organism>
<reference evidence="3 4" key="1">
    <citation type="submission" date="2016-10" db="EMBL/GenBank/DDBJ databases">
        <title>Draft genome sequence of strain LCT isolated from the Shenzhou X spacecraft of China.</title>
        <authorList>
            <person name="Huang B."/>
        </authorList>
    </citation>
    <scope>NUCLEOTIDE SEQUENCE [LARGE SCALE GENOMIC DNA]</scope>
    <source>
        <strain evidence="3 4">LCT-H5</strain>
    </source>
</reference>
<dbReference type="InterPro" id="IPR003675">
    <property type="entry name" value="Rce1/LyrA-like_dom"/>
</dbReference>
<feature type="transmembrane region" description="Helical" evidence="1">
    <location>
        <begin position="152"/>
        <end position="176"/>
    </location>
</feature>
<protein>
    <recommendedName>
        <fullName evidence="2">CAAX prenyl protease 2/Lysostaphin resistance protein A-like domain-containing protein</fullName>
    </recommendedName>
</protein>
<feature type="transmembrane region" description="Helical" evidence="1">
    <location>
        <begin position="111"/>
        <end position="131"/>
    </location>
</feature>
<feature type="transmembrane region" description="Helical" evidence="1">
    <location>
        <begin position="74"/>
        <end position="91"/>
    </location>
</feature>
<dbReference type="Proteomes" id="UP000179540">
    <property type="component" value="Unassembled WGS sequence"/>
</dbReference>
<sequence length="210" mass="22005">MSSPHPSLAAAVFLPAAAAAVLLFVGSRAPAGGPLFYTATFGSAMVYFMVGAVFGRGRLRGRPRRGWAEIGRGILIGSVLVAVFLLGALLVRRVPSLAMPVDGLLENSRRGVLWLTAVTTFVNGVGEELFFRRVVPDHLPVRSQPGRAILSLLLYVVVTAAMGVPLLAVAAVAVGAAAHWQAARTGGLLAPIALHTVWSQGMLLILPQLI</sequence>
<keyword evidence="1" id="KW-1133">Transmembrane helix</keyword>
<feature type="domain" description="CAAX prenyl protease 2/Lysostaphin resistance protein A-like" evidence="2">
    <location>
        <begin position="112"/>
        <end position="198"/>
    </location>
</feature>
<dbReference type="EMBL" id="MODZ01000005">
    <property type="protein sequence ID" value="OIJ36082.1"/>
    <property type="molecule type" value="Genomic_DNA"/>
</dbReference>
<evidence type="ECO:0000259" key="2">
    <source>
        <dbReference type="Pfam" id="PF02517"/>
    </source>
</evidence>
<gene>
    <name evidence="3" type="ORF">BK826_05175</name>
</gene>
<feature type="transmembrane region" description="Helical" evidence="1">
    <location>
        <begin position="188"/>
        <end position="206"/>
    </location>
</feature>
<keyword evidence="1" id="KW-0472">Membrane</keyword>
<dbReference type="GO" id="GO:0004175">
    <property type="term" value="F:endopeptidase activity"/>
    <property type="evidence" value="ECO:0007669"/>
    <property type="project" value="UniProtKB-ARBA"/>
</dbReference>
<evidence type="ECO:0000256" key="1">
    <source>
        <dbReference type="SAM" id="Phobius"/>
    </source>
</evidence>
<dbReference type="GO" id="GO:0080120">
    <property type="term" value="P:CAAX-box protein maturation"/>
    <property type="evidence" value="ECO:0007669"/>
    <property type="project" value="UniProtKB-ARBA"/>
</dbReference>
<name>A0A1S2N0B3_9MICC</name>
<accession>A0A1S2N0B3</accession>
<keyword evidence="1" id="KW-0812">Transmembrane</keyword>
<dbReference type="AlphaFoldDB" id="A0A1S2N0B3"/>
<comment type="caution">
    <text evidence="3">The sequence shown here is derived from an EMBL/GenBank/DDBJ whole genome shotgun (WGS) entry which is preliminary data.</text>
</comment>
<dbReference type="RefSeq" id="WP_075514689.1">
    <property type="nucleotide sequence ID" value="NZ_MODZ01000005.1"/>
</dbReference>